<name>A0ACC2XJ85_9TREE</name>
<dbReference type="Proteomes" id="UP001234202">
    <property type="component" value="Unassembled WGS sequence"/>
</dbReference>
<keyword evidence="2" id="KW-1185">Reference proteome</keyword>
<accession>A0ACC2XJ85</accession>
<organism evidence="1 2">
    <name type="scientific">Naganishia onofrii</name>
    <dbReference type="NCBI Taxonomy" id="1851511"/>
    <lineage>
        <taxon>Eukaryota</taxon>
        <taxon>Fungi</taxon>
        <taxon>Dikarya</taxon>
        <taxon>Basidiomycota</taxon>
        <taxon>Agaricomycotina</taxon>
        <taxon>Tremellomycetes</taxon>
        <taxon>Filobasidiales</taxon>
        <taxon>Filobasidiaceae</taxon>
        <taxon>Naganishia</taxon>
    </lineage>
</organism>
<dbReference type="EMBL" id="JASBWV010000014">
    <property type="protein sequence ID" value="KAJ9122792.1"/>
    <property type="molecule type" value="Genomic_DNA"/>
</dbReference>
<proteinExistence type="predicted"/>
<sequence>MVGNILSAVIWLQSTSFASILPSPADVETHSDHYSLYIGLNRALTCSPDWLEDSLRATYSLAPYQHPSLHSAIISDVTDANTRSKSLALIGLAFSICFTFGFPLDSPSLGAYFASQPLPLASKTATNTRWNVYAFPAAISVGLLLLETVYLAIKLPETKDYKKSQQLEEKPTMGVNEGKVKESVEVRRQRLKKLGRLHGFFLLFFSGVAPVMCTLTTQNV</sequence>
<protein>
    <submittedName>
        <fullName evidence="1">Uncharacterized protein</fullName>
    </submittedName>
</protein>
<evidence type="ECO:0000313" key="2">
    <source>
        <dbReference type="Proteomes" id="UP001234202"/>
    </source>
</evidence>
<reference evidence="1" key="1">
    <citation type="submission" date="2023-04" db="EMBL/GenBank/DDBJ databases">
        <title>Draft Genome sequencing of Naganishia species isolated from polar environments using Oxford Nanopore Technology.</title>
        <authorList>
            <person name="Leo P."/>
            <person name="Venkateswaran K."/>
        </authorList>
    </citation>
    <scope>NUCLEOTIDE SEQUENCE</scope>
    <source>
        <strain evidence="1">DBVPG 5303</strain>
    </source>
</reference>
<gene>
    <name evidence="1" type="ORF">QFC24_004223</name>
</gene>
<evidence type="ECO:0000313" key="1">
    <source>
        <dbReference type="EMBL" id="KAJ9122792.1"/>
    </source>
</evidence>
<comment type="caution">
    <text evidence="1">The sequence shown here is derived from an EMBL/GenBank/DDBJ whole genome shotgun (WGS) entry which is preliminary data.</text>
</comment>